<sequence length="146" mass="17730">MLKVAYEYRKSLLMVWNALIDTDLDDVKNVIDFLKVLQNKYLEFIIQLFVQFYQKFVHYEWLKIYSNLDTQAHELPSLRTIKDSIKIEARKLCVLYNYDRINVVVRIEDPKTSRCRYEDNIDDMLENYLGLNPSENNYFHEYLNQE</sequence>
<gene>
    <name evidence="1" type="ORF">H5410_040754</name>
</gene>
<organism evidence="1 2">
    <name type="scientific">Solanum commersonii</name>
    <name type="common">Commerson's wild potato</name>
    <name type="synonym">Commerson's nightshade</name>
    <dbReference type="NCBI Taxonomy" id="4109"/>
    <lineage>
        <taxon>Eukaryota</taxon>
        <taxon>Viridiplantae</taxon>
        <taxon>Streptophyta</taxon>
        <taxon>Embryophyta</taxon>
        <taxon>Tracheophyta</taxon>
        <taxon>Spermatophyta</taxon>
        <taxon>Magnoliopsida</taxon>
        <taxon>eudicotyledons</taxon>
        <taxon>Gunneridae</taxon>
        <taxon>Pentapetalae</taxon>
        <taxon>asterids</taxon>
        <taxon>lamiids</taxon>
        <taxon>Solanales</taxon>
        <taxon>Solanaceae</taxon>
        <taxon>Solanoideae</taxon>
        <taxon>Solaneae</taxon>
        <taxon>Solanum</taxon>
    </lineage>
</organism>
<keyword evidence="2" id="KW-1185">Reference proteome</keyword>
<dbReference type="AlphaFoldDB" id="A0A9J5XSV7"/>
<accession>A0A9J5XSV7</accession>
<reference evidence="1 2" key="1">
    <citation type="submission" date="2020-09" db="EMBL/GenBank/DDBJ databases">
        <title>De no assembly of potato wild relative species, Solanum commersonii.</title>
        <authorList>
            <person name="Cho K."/>
        </authorList>
    </citation>
    <scope>NUCLEOTIDE SEQUENCE [LARGE SCALE GENOMIC DNA]</scope>
    <source>
        <strain evidence="1">LZ3.2</strain>
        <tissue evidence="1">Leaf</tissue>
    </source>
</reference>
<protein>
    <submittedName>
        <fullName evidence="1">Uncharacterized protein</fullName>
    </submittedName>
</protein>
<evidence type="ECO:0000313" key="1">
    <source>
        <dbReference type="EMBL" id="KAG5590240.1"/>
    </source>
</evidence>
<proteinExistence type="predicted"/>
<feature type="non-terminal residue" evidence="1">
    <location>
        <position position="146"/>
    </location>
</feature>
<dbReference type="EMBL" id="JACXVP010000008">
    <property type="protein sequence ID" value="KAG5590240.1"/>
    <property type="molecule type" value="Genomic_DNA"/>
</dbReference>
<dbReference type="Proteomes" id="UP000824120">
    <property type="component" value="Chromosome 8"/>
</dbReference>
<name>A0A9J5XSV7_SOLCO</name>
<evidence type="ECO:0000313" key="2">
    <source>
        <dbReference type="Proteomes" id="UP000824120"/>
    </source>
</evidence>
<comment type="caution">
    <text evidence="1">The sequence shown here is derived from an EMBL/GenBank/DDBJ whole genome shotgun (WGS) entry which is preliminary data.</text>
</comment>